<evidence type="ECO:0000313" key="3">
    <source>
        <dbReference type="Proteomes" id="UP000230407"/>
    </source>
</evidence>
<dbReference type="PANTHER" id="PTHR43384">
    <property type="entry name" value="SEPTUM SITE-DETERMINING PROTEIN MIND HOMOLOG, CHLOROPLASTIC-RELATED"/>
    <property type="match status" value="1"/>
</dbReference>
<dbReference type="Gene3D" id="3.40.50.300">
    <property type="entry name" value="P-loop containing nucleotide triphosphate hydrolases"/>
    <property type="match status" value="1"/>
</dbReference>
<keyword evidence="3" id="KW-1185">Reference proteome</keyword>
<evidence type="ECO:0000256" key="1">
    <source>
        <dbReference type="SAM" id="MobiDB-lite"/>
    </source>
</evidence>
<dbReference type="EMBL" id="PGGW01000065">
    <property type="protein sequence ID" value="PJE95462.1"/>
    <property type="molecule type" value="Genomic_DNA"/>
</dbReference>
<dbReference type="SUPFAM" id="SSF56112">
    <property type="entry name" value="Protein kinase-like (PK-like)"/>
    <property type="match status" value="1"/>
</dbReference>
<dbReference type="GO" id="GO:0051782">
    <property type="term" value="P:negative regulation of cell division"/>
    <property type="evidence" value="ECO:0007669"/>
    <property type="project" value="TreeGrafter"/>
</dbReference>
<feature type="region of interest" description="Disordered" evidence="1">
    <location>
        <begin position="363"/>
        <end position="382"/>
    </location>
</feature>
<dbReference type="SUPFAM" id="SSF52540">
    <property type="entry name" value="P-loop containing nucleoside triphosphate hydrolases"/>
    <property type="match status" value="1"/>
</dbReference>
<dbReference type="GO" id="GO:0005524">
    <property type="term" value="F:ATP binding"/>
    <property type="evidence" value="ECO:0007669"/>
    <property type="project" value="TreeGrafter"/>
</dbReference>
<dbReference type="InterPro" id="IPR027417">
    <property type="entry name" value="P-loop_NTPase"/>
</dbReference>
<reference evidence="2 3" key="1">
    <citation type="submission" date="2017-11" db="EMBL/GenBank/DDBJ databases">
        <title>Streptomyces carmine sp. nov., a novel actinomycete isolated from Sophora alopecuroides in Xinjiang, China.</title>
        <authorList>
            <person name="Wang Y."/>
            <person name="Luo X."/>
            <person name="Wan C."/>
            <person name="Zhang L."/>
        </authorList>
    </citation>
    <scope>NUCLEOTIDE SEQUENCE [LARGE SCALE GENOMIC DNA]</scope>
    <source>
        <strain evidence="2 3">TRM SA0054</strain>
    </source>
</reference>
<gene>
    <name evidence="2" type="ORF">CUT44_22910</name>
</gene>
<sequence>MPGTLPAQHRIFDFSDHIKNTLLDAVPTAELMLTSRRIGRQLEALAGRSPDFPAWLAHPSGHDALPQRQQGFTTIEERLMRRLGIAVQPPRAHEPQPSHSEWAPLTGQDPRQLGPYRLLLRRPEGSTVLYLAETAEGRVILRTVAPGRTTDAARRLVTVEAEVLRRLRGRCAPTLAGTGTDPQRPWTAMSSEWFIDDASAKAQRLSDVLHNIAWRQAETSLDLLTSLTLGWRLARALSLCHFHNVVLGGLSPYGVIVTEREVILDGLTRCIIDDDIDSYTDAGPVPTRTDNIRALGEILGKISAKHTALSPRGRPEEMTLWRSGSWRPLYDLVASCAADDPALRPTAGDVERALARYVSLAAASTTRTPPTPYASRETGSPNLRPQLAAESLAGALPQGSLPSRTRRRVARFRRSHPEIGTRLLHSHRITVVGAHPGSGRATVTITLGSILAAVRGDRVLALDGAPGITDLAGKITDPVEASRYRLATLPTPVTYEQLRSFTSVTRNGLEVLSLAPTRPAASTNFADEYQRIVEHAQHHYSILLTDWAVPYPATRRFGEHETAVLDTTDALVVCCIASRSSTEVALNLLEALDESYPRLASRAHLVLSLIGVPAHESDISRWLPPQHASATVIPYDSRLTAEDKIDIGRLRNDTVQALLSLAAAIAADFPSLPDDFPGSTRPSGP</sequence>
<dbReference type="GO" id="GO:0016887">
    <property type="term" value="F:ATP hydrolysis activity"/>
    <property type="evidence" value="ECO:0007669"/>
    <property type="project" value="TreeGrafter"/>
</dbReference>
<dbReference type="Proteomes" id="UP000230407">
    <property type="component" value="Unassembled WGS sequence"/>
</dbReference>
<name>A0A2M8LU25_9ACTN</name>
<feature type="region of interest" description="Disordered" evidence="1">
    <location>
        <begin position="89"/>
        <end position="109"/>
    </location>
</feature>
<accession>A0A2M8LU25</accession>
<evidence type="ECO:0000313" key="2">
    <source>
        <dbReference type="EMBL" id="PJE95462.1"/>
    </source>
</evidence>
<dbReference type="AlphaFoldDB" id="A0A2M8LU25"/>
<dbReference type="GO" id="GO:0005829">
    <property type="term" value="C:cytosol"/>
    <property type="evidence" value="ECO:0007669"/>
    <property type="project" value="TreeGrafter"/>
</dbReference>
<evidence type="ECO:0008006" key="4">
    <source>
        <dbReference type="Google" id="ProtNLM"/>
    </source>
</evidence>
<dbReference type="GO" id="GO:0009898">
    <property type="term" value="C:cytoplasmic side of plasma membrane"/>
    <property type="evidence" value="ECO:0007669"/>
    <property type="project" value="TreeGrafter"/>
</dbReference>
<dbReference type="InterPro" id="IPR011009">
    <property type="entry name" value="Kinase-like_dom_sf"/>
</dbReference>
<feature type="compositionally biased region" description="Low complexity" evidence="1">
    <location>
        <begin position="363"/>
        <end position="376"/>
    </location>
</feature>
<dbReference type="InterPro" id="IPR050625">
    <property type="entry name" value="ParA/MinD_ATPase"/>
</dbReference>
<comment type="caution">
    <text evidence="2">The sequence shown here is derived from an EMBL/GenBank/DDBJ whole genome shotgun (WGS) entry which is preliminary data.</text>
</comment>
<proteinExistence type="predicted"/>
<organism evidence="2 3">
    <name type="scientific">Streptomyces carminius</name>
    <dbReference type="NCBI Taxonomy" id="2665496"/>
    <lineage>
        <taxon>Bacteria</taxon>
        <taxon>Bacillati</taxon>
        <taxon>Actinomycetota</taxon>
        <taxon>Actinomycetes</taxon>
        <taxon>Kitasatosporales</taxon>
        <taxon>Streptomycetaceae</taxon>
        <taxon>Streptomyces</taxon>
    </lineage>
</organism>
<dbReference type="PANTHER" id="PTHR43384:SF14">
    <property type="entry name" value="ESX-1 SECRETION-ASSOCIATED PROTEIN ESPI"/>
    <property type="match status" value="1"/>
</dbReference>
<protein>
    <recommendedName>
        <fullName evidence="4">Protein kinase domain-containing protein</fullName>
    </recommendedName>
</protein>